<dbReference type="InterPro" id="IPR036291">
    <property type="entry name" value="NAD(P)-bd_dom_sf"/>
</dbReference>
<dbReference type="Pfam" id="PF03435">
    <property type="entry name" value="Sacchrp_dh_NADP"/>
    <property type="match status" value="1"/>
</dbReference>
<evidence type="ECO:0000313" key="2">
    <source>
        <dbReference type="EMBL" id="CAB4908054.1"/>
    </source>
</evidence>
<name>A0A6J7GLQ5_9ZZZZ</name>
<dbReference type="Gene3D" id="3.40.50.720">
    <property type="entry name" value="NAD(P)-binding Rossmann-like Domain"/>
    <property type="match status" value="1"/>
</dbReference>
<dbReference type="InterPro" id="IPR005097">
    <property type="entry name" value="Sacchrp_dh_NADP-bd"/>
</dbReference>
<dbReference type="SUPFAM" id="SSF51735">
    <property type="entry name" value="NAD(P)-binding Rossmann-fold domains"/>
    <property type="match status" value="1"/>
</dbReference>
<reference evidence="2" key="1">
    <citation type="submission" date="2020-05" db="EMBL/GenBank/DDBJ databases">
        <authorList>
            <person name="Chiriac C."/>
            <person name="Salcher M."/>
            <person name="Ghai R."/>
            <person name="Kavagutti S V."/>
        </authorList>
    </citation>
    <scope>NUCLEOTIDE SEQUENCE</scope>
</reference>
<gene>
    <name evidence="2" type="ORF">UFOPK3610_00586</name>
</gene>
<evidence type="ECO:0000259" key="1">
    <source>
        <dbReference type="Pfam" id="PF03435"/>
    </source>
</evidence>
<dbReference type="EMBL" id="CAFBMR010000014">
    <property type="protein sequence ID" value="CAB4908054.1"/>
    <property type="molecule type" value="Genomic_DNA"/>
</dbReference>
<organism evidence="2">
    <name type="scientific">freshwater metagenome</name>
    <dbReference type="NCBI Taxonomy" id="449393"/>
    <lineage>
        <taxon>unclassified sequences</taxon>
        <taxon>metagenomes</taxon>
        <taxon>ecological metagenomes</taxon>
    </lineage>
</organism>
<dbReference type="PANTHER" id="PTHR43781">
    <property type="entry name" value="SACCHAROPINE DEHYDROGENASE"/>
    <property type="match status" value="1"/>
</dbReference>
<protein>
    <submittedName>
        <fullName evidence="2">Unannotated protein</fullName>
    </submittedName>
</protein>
<feature type="domain" description="Saccharopine dehydrogenase NADP binding" evidence="1">
    <location>
        <begin position="4"/>
        <end position="104"/>
    </location>
</feature>
<sequence length="371" mass="38110">MSRVILFGATGYTGRITAAAMVRQGLEPVLAGRSRASLDALAASLEGVGAFSTALADVADPSSIRALLDTPNDVLVSTVGPFARFGGPALAAAIDAGAAYIDSTGEPSFVRRVFEQAGPRAAAKGARLLTAFGYDYVPGNLAGAIALRRAREAGRPASRVDVGYFVKGGMSLSSGTRASAAGMMFEKSFAFRGGEVRDVRPGGAVRSFDLGGQMWDGLPLGGSEHFALPRLDTSLNDVGVYLGWAGKWTKAASVGASALGVITSVPGVRRGLTALSTRGTPQTGQGPNAEDRAPGRSIAIANVYDPVGRLINTVRVVGPTPYDLTAELLTWSASMFVARHETGVGALGPADAFGVDELISGCAGLKLRAHD</sequence>
<dbReference type="AlphaFoldDB" id="A0A6J7GLQ5"/>
<dbReference type="PANTHER" id="PTHR43781:SF1">
    <property type="entry name" value="SACCHAROPINE DEHYDROGENASE"/>
    <property type="match status" value="1"/>
</dbReference>
<accession>A0A6J7GLQ5</accession>
<proteinExistence type="predicted"/>